<dbReference type="CDD" id="cd21608">
    <property type="entry name" value="RRM2_NsCP33_like"/>
    <property type="match status" value="1"/>
</dbReference>
<dbReference type="InterPro" id="IPR000504">
    <property type="entry name" value="RRM_dom"/>
</dbReference>
<keyword evidence="1 2" id="KW-0694">RNA-binding</keyword>
<evidence type="ECO:0000313" key="5">
    <source>
        <dbReference type="Proteomes" id="UP000236161"/>
    </source>
</evidence>
<dbReference type="PROSITE" id="PS50102">
    <property type="entry name" value="RRM"/>
    <property type="match status" value="1"/>
</dbReference>
<protein>
    <submittedName>
        <fullName evidence="4">Glycine-rich RNA-binding protein 3, mitochondrial</fullName>
    </submittedName>
</protein>
<evidence type="ECO:0000256" key="1">
    <source>
        <dbReference type="ARBA" id="ARBA00022884"/>
    </source>
</evidence>
<name>A0A2I0ADQ1_9ASPA</name>
<proteinExistence type="predicted"/>
<gene>
    <name evidence="4" type="primary">RBG3</name>
    <name evidence="4" type="ORF">AXF42_Ash009178</name>
</gene>
<dbReference type="STRING" id="1088818.A0A2I0ADQ1"/>
<reference evidence="4 5" key="1">
    <citation type="journal article" date="2017" name="Nature">
        <title>The Apostasia genome and the evolution of orchids.</title>
        <authorList>
            <person name="Zhang G.Q."/>
            <person name="Liu K.W."/>
            <person name="Li Z."/>
            <person name="Lohaus R."/>
            <person name="Hsiao Y.Y."/>
            <person name="Niu S.C."/>
            <person name="Wang J.Y."/>
            <person name="Lin Y.C."/>
            <person name="Xu Q."/>
            <person name="Chen L.J."/>
            <person name="Yoshida K."/>
            <person name="Fujiwara S."/>
            <person name="Wang Z.W."/>
            <person name="Zhang Y.Q."/>
            <person name="Mitsuda N."/>
            <person name="Wang M."/>
            <person name="Liu G.H."/>
            <person name="Pecoraro L."/>
            <person name="Huang H.X."/>
            <person name="Xiao X.J."/>
            <person name="Lin M."/>
            <person name="Wu X.Y."/>
            <person name="Wu W.L."/>
            <person name="Chen Y.Y."/>
            <person name="Chang S.B."/>
            <person name="Sakamoto S."/>
            <person name="Ohme-Takagi M."/>
            <person name="Yagi M."/>
            <person name="Zeng S.J."/>
            <person name="Shen C.Y."/>
            <person name="Yeh C.M."/>
            <person name="Luo Y.B."/>
            <person name="Tsai W.C."/>
            <person name="Van de Peer Y."/>
            <person name="Liu Z.J."/>
        </authorList>
    </citation>
    <scope>NUCLEOTIDE SEQUENCE [LARGE SCALE GENOMIC DNA]</scope>
    <source>
        <strain evidence="5">cv. Shenzhen</strain>
        <tissue evidence="4">Stem</tissue>
    </source>
</reference>
<dbReference type="SMART" id="SM00360">
    <property type="entry name" value="RRM"/>
    <property type="match status" value="1"/>
</dbReference>
<keyword evidence="5" id="KW-1185">Reference proteome</keyword>
<accession>A0A2I0ADQ1</accession>
<evidence type="ECO:0000313" key="4">
    <source>
        <dbReference type="EMBL" id="PKA53682.1"/>
    </source>
</evidence>
<organism evidence="4 5">
    <name type="scientific">Apostasia shenzhenica</name>
    <dbReference type="NCBI Taxonomy" id="1088818"/>
    <lineage>
        <taxon>Eukaryota</taxon>
        <taxon>Viridiplantae</taxon>
        <taxon>Streptophyta</taxon>
        <taxon>Embryophyta</taxon>
        <taxon>Tracheophyta</taxon>
        <taxon>Spermatophyta</taxon>
        <taxon>Magnoliopsida</taxon>
        <taxon>Liliopsida</taxon>
        <taxon>Asparagales</taxon>
        <taxon>Orchidaceae</taxon>
        <taxon>Apostasioideae</taxon>
        <taxon>Apostasia</taxon>
    </lineage>
</organism>
<sequence>MAFANKIRSLLKQAVSVKPSIYQAVRCMSSSKLFVGGLSYNTDDQSLREAFSGYGEVVEARVIIDRETGRSRGFGFITFTSGEEASTAITAMDGKVLFVFFLP</sequence>
<dbReference type="GO" id="GO:0003723">
    <property type="term" value="F:RNA binding"/>
    <property type="evidence" value="ECO:0007669"/>
    <property type="project" value="UniProtKB-UniRule"/>
</dbReference>
<dbReference type="EMBL" id="KZ451993">
    <property type="protein sequence ID" value="PKA53682.1"/>
    <property type="molecule type" value="Genomic_DNA"/>
</dbReference>
<dbReference type="Proteomes" id="UP000236161">
    <property type="component" value="Unassembled WGS sequence"/>
</dbReference>
<dbReference type="SUPFAM" id="SSF54928">
    <property type="entry name" value="RNA-binding domain, RBD"/>
    <property type="match status" value="1"/>
</dbReference>
<dbReference type="Pfam" id="PF00076">
    <property type="entry name" value="RRM_1"/>
    <property type="match status" value="1"/>
</dbReference>
<dbReference type="InterPro" id="IPR048289">
    <property type="entry name" value="RRM2_NsCP33-like"/>
</dbReference>
<dbReference type="PANTHER" id="PTHR48027">
    <property type="entry name" value="HETEROGENEOUS NUCLEAR RIBONUCLEOPROTEIN 87F-RELATED"/>
    <property type="match status" value="1"/>
</dbReference>
<dbReference type="OrthoDB" id="439808at2759"/>
<dbReference type="AlphaFoldDB" id="A0A2I0ADQ1"/>
<dbReference type="InterPro" id="IPR035979">
    <property type="entry name" value="RBD_domain_sf"/>
</dbReference>
<dbReference type="InterPro" id="IPR052462">
    <property type="entry name" value="SLIRP/GR-RBP-like"/>
</dbReference>
<dbReference type="Gene3D" id="3.30.70.330">
    <property type="match status" value="1"/>
</dbReference>
<evidence type="ECO:0000256" key="2">
    <source>
        <dbReference type="PROSITE-ProRule" id="PRU00176"/>
    </source>
</evidence>
<feature type="domain" description="RRM" evidence="3">
    <location>
        <begin position="31"/>
        <end position="103"/>
    </location>
</feature>
<dbReference type="InterPro" id="IPR012677">
    <property type="entry name" value="Nucleotide-bd_a/b_plait_sf"/>
</dbReference>
<evidence type="ECO:0000259" key="3">
    <source>
        <dbReference type="PROSITE" id="PS50102"/>
    </source>
</evidence>